<dbReference type="SUPFAM" id="SSF51735">
    <property type="entry name" value="NAD(P)-binding Rossmann-fold domains"/>
    <property type="match status" value="1"/>
</dbReference>
<dbReference type="EMBL" id="BMOF01000011">
    <property type="protein sequence ID" value="GGJ97027.1"/>
    <property type="molecule type" value="Genomic_DNA"/>
</dbReference>
<dbReference type="Proteomes" id="UP000637720">
    <property type="component" value="Unassembled WGS sequence"/>
</dbReference>
<dbReference type="Gene3D" id="3.40.50.720">
    <property type="entry name" value="NAD(P)-binding Rossmann-like Domain"/>
    <property type="match status" value="2"/>
</dbReference>
<dbReference type="CDD" id="cd05301">
    <property type="entry name" value="GDH"/>
    <property type="match status" value="1"/>
</dbReference>
<evidence type="ECO:0000259" key="5">
    <source>
        <dbReference type="Pfam" id="PF02826"/>
    </source>
</evidence>
<dbReference type="AlphaFoldDB" id="A0A8J3B6E8"/>
<dbReference type="RefSeq" id="WP_188816883.1">
    <property type="nucleotide sequence ID" value="NZ_BMOF01000011.1"/>
</dbReference>
<organism evidence="6 7">
    <name type="scientific">Calditerricola satsumensis</name>
    <dbReference type="NCBI Taxonomy" id="373054"/>
    <lineage>
        <taxon>Bacteria</taxon>
        <taxon>Bacillati</taxon>
        <taxon>Bacillota</taxon>
        <taxon>Bacilli</taxon>
        <taxon>Bacillales</taxon>
        <taxon>Bacillaceae</taxon>
        <taxon>Calditerricola</taxon>
    </lineage>
</organism>
<comment type="caution">
    <text evidence="6">The sequence shown here is derived from an EMBL/GenBank/DDBJ whole genome shotgun (WGS) entry which is preliminary data.</text>
</comment>
<keyword evidence="2 3" id="KW-0560">Oxidoreductase</keyword>
<evidence type="ECO:0000256" key="1">
    <source>
        <dbReference type="ARBA" id="ARBA00005854"/>
    </source>
</evidence>
<proteinExistence type="inferred from homology"/>
<feature type="domain" description="D-isomer specific 2-hydroxyacid dehydrogenase NAD-binding" evidence="5">
    <location>
        <begin position="110"/>
        <end position="288"/>
    </location>
</feature>
<reference evidence="6" key="2">
    <citation type="submission" date="2020-09" db="EMBL/GenBank/DDBJ databases">
        <authorList>
            <person name="Sun Q."/>
            <person name="Ohkuma M."/>
        </authorList>
    </citation>
    <scope>NUCLEOTIDE SEQUENCE</scope>
    <source>
        <strain evidence="6">JCM 14719</strain>
    </source>
</reference>
<dbReference type="GO" id="GO:0005829">
    <property type="term" value="C:cytosol"/>
    <property type="evidence" value="ECO:0007669"/>
    <property type="project" value="TreeGrafter"/>
</dbReference>
<feature type="domain" description="D-isomer specific 2-hydroxyacid dehydrogenase catalytic" evidence="4">
    <location>
        <begin position="7"/>
        <end position="320"/>
    </location>
</feature>
<evidence type="ECO:0000259" key="4">
    <source>
        <dbReference type="Pfam" id="PF00389"/>
    </source>
</evidence>
<dbReference type="Pfam" id="PF00389">
    <property type="entry name" value="2-Hacid_dh"/>
    <property type="match status" value="1"/>
</dbReference>
<sequence length="329" mass="36746">MTRPYVYLTRRVDDDIVARLAEHCDIGVWERDEPVPRAVLEAEAERADGLYVMVTDCIDADLMDRAPRLKVVSTMSVGYDHIDVAAATARGILVTNTPGVLTETTADLAFALLLATARRLTEAERFLREGKWRAWSPNLLVGRDVYGATLGIIGLGRIGEAVARRAKGFAMRILYHNRRRRPEAEAALGARYVDLDTLLRESDFVVLLTPLTPETENLIGWREFSLMKETACFINVSRGQTVDEDALVRALRERKIWAAGLDVYREEPLPPDHPLLELDNVVLLPHIGSASVATRRNMALLAAEGCLAALRGERPAHLVNPEAWAHRRR</sequence>
<evidence type="ECO:0000313" key="6">
    <source>
        <dbReference type="EMBL" id="GGJ97027.1"/>
    </source>
</evidence>
<dbReference type="InterPro" id="IPR006139">
    <property type="entry name" value="D-isomer_2_OHA_DH_cat_dom"/>
</dbReference>
<evidence type="ECO:0000313" key="7">
    <source>
        <dbReference type="Proteomes" id="UP000637720"/>
    </source>
</evidence>
<gene>
    <name evidence="6" type="ORF">GCM10007043_08550</name>
</gene>
<evidence type="ECO:0000256" key="2">
    <source>
        <dbReference type="ARBA" id="ARBA00023002"/>
    </source>
</evidence>
<dbReference type="InterPro" id="IPR050223">
    <property type="entry name" value="D-isomer_2-hydroxyacid_DH"/>
</dbReference>
<evidence type="ECO:0000256" key="3">
    <source>
        <dbReference type="RuleBase" id="RU003719"/>
    </source>
</evidence>
<dbReference type="SUPFAM" id="SSF52283">
    <property type="entry name" value="Formate/glycerate dehydrogenase catalytic domain-like"/>
    <property type="match status" value="1"/>
</dbReference>
<accession>A0A8J3B6E8</accession>
<dbReference type="GO" id="GO:0030267">
    <property type="term" value="F:glyoxylate reductase (NADPH) activity"/>
    <property type="evidence" value="ECO:0007669"/>
    <property type="project" value="TreeGrafter"/>
</dbReference>
<protein>
    <submittedName>
        <fullName evidence="6">D-glycerate dehydrogenase</fullName>
    </submittedName>
</protein>
<keyword evidence="7" id="KW-1185">Reference proteome</keyword>
<reference evidence="6" key="1">
    <citation type="journal article" date="2014" name="Int. J. Syst. Evol. Microbiol.">
        <title>Complete genome sequence of Corynebacterium casei LMG S-19264T (=DSM 44701T), isolated from a smear-ripened cheese.</title>
        <authorList>
            <consortium name="US DOE Joint Genome Institute (JGI-PGF)"/>
            <person name="Walter F."/>
            <person name="Albersmeier A."/>
            <person name="Kalinowski J."/>
            <person name="Ruckert C."/>
        </authorList>
    </citation>
    <scope>NUCLEOTIDE SEQUENCE</scope>
    <source>
        <strain evidence="6">JCM 14719</strain>
    </source>
</reference>
<dbReference type="Pfam" id="PF02826">
    <property type="entry name" value="2-Hacid_dh_C"/>
    <property type="match status" value="1"/>
</dbReference>
<name>A0A8J3B6E8_9BACI</name>
<dbReference type="PANTHER" id="PTHR10996:SF283">
    <property type="entry name" value="GLYOXYLATE_HYDROXYPYRUVATE REDUCTASE B"/>
    <property type="match status" value="1"/>
</dbReference>
<dbReference type="InterPro" id="IPR029752">
    <property type="entry name" value="D-isomer_DH_CS1"/>
</dbReference>
<dbReference type="InterPro" id="IPR006140">
    <property type="entry name" value="D-isomer_DH_NAD-bd"/>
</dbReference>
<comment type="similarity">
    <text evidence="1 3">Belongs to the D-isomer specific 2-hydroxyacid dehydrogenase family.</text>
</comment>
<dbReference type="PROSITE" id="PS00065">
    <property type="entry name" value="D_2_HYDROXYACID_DH_1"/>
    <property type="match status" value="1"/>
</dbReference>
<dbReference type="InterPro" id="IPR036291">
    <property type="entry name" value="NAD(P)-bd_dom_sf"/>
</dbReference>
<dbReference type="FunFam" id="3.40.50.720:FF:000462">
    <property type="entry name" value="Glyoxylate reductase (NADP+)"/>
    <property type="match status" value="1"/>
</dbReference>
<dbReference type="GO" id="GO:0016618">
    <property type="term" value="F:hydroxypyruvate reductase [NAD(P)H] activity"/>
    <property type="evidence" value="ECO:0007669"/>
    <property type="project" value="TreeGrafter"/>
</dbReference>
<dbReference type="PANTHER" id="PTHR10996">
    <property type="entry name" value="2-HYDROXYACID DEHYDROGENASE-RELATED"/>
    <property type="match status" value="1"/>
</dbReference>
<dbReference type="GO" id="GO:0051287">
    <property type="term" value="F:NAD binding"/>
    <property type="evidence" value="ECO:0007669"/>
    <property type="project" value="InterPro"/>
</dbReference>